<dbReference type="EMBL" id="CP045898">
    <property type="protein sequence ID" value="QQP39688.1"/>
    <property type="molecule type" value="Genomic_DNA"/>
</dbReference>
<reference evidence="2" key="1">
    <citation type="submission" date="2021-01" db="EMBL/GenBank/DDBJ databases">
        <title>Caligus Genome Assembly.</title>
        <authorList>
            <person name="Gallardo-Escarate C."/>
        </authorList>
    </citation>
    <scope>NUCLEOTIDE SEQUENCE [LARGE SCALE GENOMIC DNA]</scope>
</reference>
<dbReference type="Proteomes" id="UP000595437">
    <property type="component" value="Chromosome 9"/>
</dbReference>
<feature type="non-terminal residue" evidence="1">
    <location>
        <position position="1"/>
    </location>
</feature>
<feature type="non-terminal residue" evidence="1">
    <location>
        <position position="62"/>
    </location>
</feature>
<evidence type="ECO:0000313" key="2">
    <source>
        <dbReference type="Proteomes" id="UP000595437"/>
    </source>
</evidence>
<accession>A0A7T8GXK7</accession>
<organism evidence="1 2">
    <name type="scientific">Caligus rogercresseyi</name>
    <name type="common">Sea louse</name>
    <dbReference type="NCBI Taxonomy" id="217165"/>
    <lineage>
        <taxon>Eukaryota</taxon>
        <taxon>Metazoa</taxon>
        <taxon>Ecdysozoa</taxon>
        <taxon>Arthropoda</taxon>
        <taxon>Crustacea</taxon>
        <taxon>Multicrustacea</taxon>
        <taxon>Hexanauplia</taxon>
        <taxon>Copepoda</taxon>
        <taxon>Siphonostomatoida</taxon>
        <taxon>Caligidae</taxon>
        <taxon>Caligus</taxon>
    </lineage>
</organism>
<name>A0A7T8GXK7_CALRO</name>
<proteinExistence type="predicted"/>
<evidence type="ECO:0000313" key="1">
    <source>
        <dbReference type="EMBL" id="QQP39688.1"/>
    </source>
</evidence>
<protein>
    <submittedName>
        <fullName evidence="1">Uncharacterized protein</fullName>
    </submittedName>
</protein>
<sequence length="62" mass="6949">LKNQRVSAVMKCFGTTKRLKRGLIVNGDPILPLSPTYEADDEENDDPDELHQWTKANLHAGT</sequence>
<gene>
    <name evidence="1" type="ORF">FKW44_013492</name>
</gene>
<dbReference type="AlphaFoldDB" id="A0A7T8GXK7"/>
<keyword evidence="2" id="KW-1185">Reference proteome</keyword>